<feature type="compositionally biased region" description="Low complexity" evidence="1">
    <location>
        <begin position="296"/>
        <end position="312"/>
    </location>
</feature>
<feature type="region of interest" description="Disordered" evidence="1">
    <location>
        <begin position="65"/>
        <end position="89"/>
    </location>
</feature>
<dbReference type="AlphaFoldDB" id="A0A9K3PCK9"/>
<feature type="region of interest" description="Disordered" evidence="1">
    <location>
        <begin position="266"/>
        <end position="382"/>
    </location>
</feature>
<keyword evidence="3" id="KW-1185">Reference proteome</keyword>
<proteinExistence type="predicted"/>
<gene>
    <name evidence="2" type="ORF">IV203_007102</name>
</gene>
<evidence type="ECO:0000313" key="2">
    <source>
        <dbReference type="EMBL" id="KAG7342010.1"/>
    </source>
</evidence>
<comment type="caution">
    <text evidence="2">The sequence shown here is derived from an EMBL/GenBank/DDBJ whole genome shotgun (WGS) entry which is preliminary data.</text>
</comment>
<reference evidence="2" key="1">
    <citation type="journal article" date="2021" name="Sci. Rep.">
        <title>Diploid genomic architecture of Nitzschia inconspicua, an elite biomass production diatom.</title>
        <authorList>
            <person name="Oliver A."/>
            <person name="Podell S."/>
            <person name="Pinowska A."/>
            <person name="Traller J.C."/>
            <person name="Smith S.R."/>
            <person name="McClure R."/>
            <person name="Beliaev A."/>
            <person name="Bohutskyi P."/>
            <person name="Hill E.A."/>
            <person name="Rabines A."/>
            <person name="Zheng H."/>
            <person name="Allen L.Z."/>
            <person name="Kuo A."/>
            <person name="Grigoriev I.V."/>
            <person name="Allen A.E."/>
            <person name="Hazlebeck D."/>
            <person name="Allen E.E."/>
        </authorList>
    </citation>
    <scope>NUCLEOTIDE SEQUENCE</scope>
    <source>
        <strain evidence="2">Hildebrandi</strain>
    </source>
</reference>
<protein>
    <submittedName>
        <fullName evidence="2">Uncharacterized protein</fullName>
    </submittedName>
</protein>
<evidence type="ECO:0000256" key="1">
    <source>
        <dbReference type="SAM" id="MobiDB-lite"/>
    </source>
</evidence>
<dbReference type="Proteomes" id="UP000693970">
    <property type="component" value="Unassembled WGS sequence"/>
</dbReference>
<accession>A0A9K3PCK9</accession>
<feature type="compositionally biased region" description="Polar residues" evidence="1">
    <location>
        <begin position="370"/>
        <end position="382"/>
    </location>
</feature>
<feature type="region of interest" description="Disordered" evidence="1">
    <location>
        <begin position="449"/>
        <end position="477"/>
    </location>
</feature>
<dbReference type="OrthoDB" id="48811at2759"/>
<feature type="compositionally biased region" description="Polar residues" evidence="1">
    <location>
        <begin position="338"/>
        <end position="348"/>
    </location>
</feature>
<dbReference type="EMBL" id="JAGRRH010000025">
    <property type="protein sequence ID" value="KAG7342010.1"/>
    <property type="molecule type" value="Genomic_DNA"/>
</dbReference>
<evidence type="ECO:0000313" key="3">
    <source>
        <dbReference type="Proteomes" id="UP000693970"/>
    </source>
</evidence>
<organism evidence="2 3">
    <name type="scientific">Nitzschia inconspicua</name>
    <dbReference type="NCBI Taxonomy" id="303405"/>
    <lineage>
        <taxon>Eukaryota</taxon>
        <taxon>Sar</taxon>
        <taxon>Stramenopiles</taxon>
        <taxon>Ochrophyta</taxon>
        <taxon>Bacillariophyta</taxon>
        <taxon>Bacillariophyceae</taxon>
        <taxon>Bacillariophycidae</taxon>
        <taxon>Bacillariales</taxon>
        <taxon>Bacillariaceae</taxon>
        <taxon>Nitzschia</taxon>
    </lineage>
</organism>
<reference evidence="2" key="2">
    <citation type="submission" date="2021-04" db="EMBL/GenBank/DDBJ databases">
        <authorList>
            <person name="Podell S."/>
        </authorList>
    </citation>
    <scope>NUCLEOTIDE SEQUENCE</scope>
    <source>
        <strain evidence="2">Hildebrandi</strain>
    </source>
</reference>
<feature type="compositionally biased region" description="Low complexity" evidence="1">
    <location>
        <begin position="360"/>
        <end position="369"/>
    </location>
</feature>
<feature type="region of interest" description="Disordered" evidence="1">
    <location>
        <begin position="607"/>
        <end position="628"/>
    </location>
</feature>
<name>A0A9K3PCK9_9STRA</name>
<feature type="region of interest" description="Disordered" evidence="1">
    <location>
        <begin position="684"/>
        <end position="715"/>
    </location>
</feature>
<sequence length="715" mass="76392">MKFSCAAVVAFCVLQESNAFFSHSFIKGIKMRSSPDPSSMTTTTTTTIVSMADDGFSEDFLEALKGKGGTDKGTDDEEEEDVGSGSSRFKELIKAAQQRSVAETPMMPRPIENPFLNPSPSIPPMTSQSLASSPDELSVEEQARLFREMMARQQGNIPAVPPPLPDVQRVAKTDRAGRPVGRNRDADSIANTADLYFAQLKRDSTVRTMARLRGEIDIAERVFEDEGIKQLDDLLQKNPYLKGQREKDMEIIDEIPVQALAPYFKSDGASEEEKTKSGPSYKKKLMERRQKQQIGSAAPPVAPTSATSSTVANHPEPSPEVPVKTSTQVPETIPETPTGVTAQTTTHNPPVVNEQYINPASQASSAQQSTLDGSNVSSAETSRQNIRTLMGMILKHRGGPGFGKGRLKGPEIDRFETLLLEVSGALREEAKSAQPVNAPLASTNNHATLIDTETPSPLGSPAPSVDVPAPGSRSSSSANIDATIACIEGAITMYKNCPPELKQSVLVTLRAALVAAVDTCNCFLISQPPPAIPGNPEGKIDNTITVIEGAISMYKNSPPALQESVLVTLRAALISAVQTCAIVVGGEQQLAPSPSQVVISTITQNPATSTTQVAPTPASPPTIGTDPNSRRLEEIYDNVQAAAGDGKLGLRKDLMPEEANDLADQLVEMRRLLMEELESGIPEPVVQQGTLGGESSAASKYQQMLAKAREEKTAG</sequence>